<feature type="transmembrane region" description="Helical" evidence="5">
    <location>
        <begin position="270"/>
        <end position="292"/>
    </location>
</feature>
<keyword evidence="3 5" id="KW-1133">Transmembrane helix</keyword>
<dbReference type="EMBL" id="UINC01004817">
    <property type="protein sequence ID" value="SVA17061.1"/>
    <property type="molecule type" value="Genomic_DNA"/>
</dbReference>
<protein>
    <recommendedName>
        <fullName evidence="6">NADH:quinone oxidoreductase/Mrp antiporter transmembrane domain-containing protein</fullName>
    </recommendedName>
</protein>
<feature type="transmembrane region" description="Helical" evidence="5">
    <location>
        <begin position="104"/>
        <end position="121"/>
    </location>
</feature>
<proteinExistence type="inferred from homology"/>
<dbReference type="PRINTS" id="PR01434">
    <property type="entry name" value="NADHDHGNASE5"/>
</dbReference>
<evidence type="ECO:0000256" key="1">
    <source>
        <dbReference type="ARBA" id="ARBA00004141"/>
    </source>
</evidence>
<dbReference type="AlphaFoldDB" id="A0A381TNH1"/>
<dbReference type="NCBIfam" id="NF004442">
    <property type="entry name" value="PRK05777.1-5"/>
    <property type="match status" value="1"/>
</dbReference>
<evidence type="ECO:0000313" key="7">
    <source>
        <dbReference type="EMBL" id="SVA17061.1"/>
    </source>
</evidence>
<feature type="transmembrane region" description="Helical" evidence="5">
    <location>
        <begin position="326"/>
        <end position="348"/>
    </location>
</feature>
<dbReference type="GO" id="GO:0016020">
    <property type="term" value="C:membrane"/>
    <property type="evidence" value="ECO:0007669"/>
    <property type="project" value="UniProtKB-SubCell"/>
</dbReference>
<feature type="transmembrane region" description="Helical" evidence="5">
    <location>
        <begin position="299"/>
        <end position="320"/>
    </location>
</feature>
<feature type="transmembrane region" description="Helical" evidence="5">
    <location>
        <begin position="36"/>
        <end position="53"/>
    </location>
</feature>
<keyword evidence="4 5" id="KW-0472">Membrane</keyword>
<keyword evidence="2 5" id="KW-0812">Transmembrane</keyword>
<dbReference type="InterPro" id="IPR010096">
    <property type="entry name" value="NADH-Q_OxRdtase_suN/2"/>
</dbReference>
<evidence type="ECO:0000256" key="4">
    <source>
        <dbReference type="ARBA" id="ARBA00023136"/>
    </source>
</evidence>
<evidence type="ECO:0000256" key="3">
    <source>
        <dbReference type="ARBA" id="ARBA00022989"/>
    </source>
</evidence>
<feature type="transmembrane region" description="Helical" evidence="5">
    <location>
        <begin position="240"/>
        <end position="258"/>
    </location>
</feature>
<reference evidence="7" key="1">
    <citation type="submission" date="2018-05" db="EMBL/GenBank/DDBJ databases">
        <authorList>
            <person name="Lanie J.A."/>
            <person name="Ng W.-L."/>
            <person name="Kazmierczak K.M."/>
            <person name="Andrzejewski T.M."/>
            <person name="Davidsen T.M."/>
            <person name="Wayne K.J."/>
            <person name="Tettelin H."/>
            <person name="Glass J.I."/>
            <person name="Rusch D."/>
            <person name="Podicherti R."/>
            <person name="Tsui H.-C.T."/>
            <person name="Winkler M.E."/>
        </authorList>
    </citation>
    <scope>NUCLEOTIDE SEQUENCE</scope>
</reference>
<dbReference type="InterPro" id="IPR001750">
    <property type="entry name" value="ND/Mrp_TM"/>
</dbReference>
<gene>
    <name evidence="7" type="ORF">METZ01_LOCUS69915</name>
</gene>
<sequence length="478" mass="53528">MNIYDLLPALPEIVLLTMICLVLVTDLFIKDDEKDITFWLSILTLAFTLWSIFSTYPETREVIFDGSYVSDSLSHLLKLFAVLIVAVVFFYSRDYLRHNNLMRGEYYLLGMFGLFGMMVMMSAYSMLTMYLGLETLSLSLYVLVAIDRDSTKSAEAAMKFFVLGAIASGILLFGISWVYGVTSTLQFNEISFAIQQNPGINGVPLWFGLVFIIVGLAFKFGAVPFHMWLPDVYQGARSSVTLYIASAPKLAALALILRVLSDSFGDLHEIWQTMILIIAVLSLVIGNIVAIAQNNIKRMLGYSAIAHVGFILAAIFTGTQHGYSAALFYTITYVIMALGAFGMLLLLSREGLDIEVISDFKGLNERNPWFALVMLFFMFGMIGVPPWVGFFAKLAVINSVLEVGYFSIAVLMVLMSVVGAFYYLRIIWYMYFEKAIDKSLLQVSLDMKVLLSFNGMAVLVLGIFPSWLLQICRNIIFV</sequence>
<feature type="domain" description="NADH:quinone oxidoreductase/Mrp antiporter transmembrane" evidence="6">
    <location>
        <begin position="123"/>
        <end position="417"/>
    </location>
</feature>
<feature type="transmembrane region" description="Helical" evidence="5">
    <location>
        <begin position="73"/>
        <end position="92"/>
    </location>
</feature>
<dbReference type="HAMAP" id="MF_00445">
    <property type="entry name" value="NDH1_NuoN_1"/>
    <property type="match status" value="1"/>
</dbReference>
<dbReference type="PANTHER" id="PTHR22773">
    <property type="entry name" value="NADH DEHYDROGENASE"/>
    <property type="match status" value="1"/>
</dbReference>
<dbReference type="NCBIfam" id="TIGR01770">
    <property type="entry name" value="NDH_I_N"/>
    <property type="match status" value="1"/>
</dbReference>
<evidence type="ECO:0000259" key="6">
    <source>
        <dbReference type="Pfam" id="PF00361"/>
    </source>
</evidence>
<dbReference type="Pfam" id="PF00361">
    <property type="entry name" value="Proton_antipo_M"/>
    <property type="match status" value="1"/>
</dbReference>
<feature type="transmembrane region" description="Helical" evidence="5">
    <location>
        <begin position="449"/>
        <end position="469"/>
    </location>
</feature>
<feature type="transmembrane region" description="Helical" evidence="5">
    <location>
        <begin position="127"/>
        <end position="146"/>
    </location>
</feature>
<name>A0A381TNH1_9ZZZZ</name>
<accession>A0A381TNH1</accession>
<feature type="transmembrane region" description="Helical" evidence="5">
    <location>
        <begin position="369"/>
        <end position="392"/>
    </location>
</feature>
<evidence type="ECO:0000256" key="5">
    <source>
        <dbReference type="SAM" id="Phobius"/>
    </source>
</evidence>
<feature type="transmembrane region" description="Helical" evidence="5">
    <location>
        <begin position="6"/>
        <end position="29"/>
    </location>
</feature>
<dbReference type="GO" id="GO:0042773">
    <property type="term" value="P:ATP synthesis coupled electron transport"/>
    <property type="evidence" value="ECO:0007669"/>
    <property type="project" value="InterPro"/>
</dbReference>
<organism evidence="7">
    <name type="scientific">marine metagenome</name>
    <dbReference type="NCBI Taxonomy" id="408172"/>
    <lineage>
        <taxon>unclassified sequences</taxon>
        <taxon>metagenomes</taxon>
        <taxon>ecological metagenomes</taxon>
    </lineage>
</organism>
<evidence type="ECO:0000256" key="2">
    <source>
        <dbReference type="ARBA" id="ARBA00022692"/>
    </source>
</evidence>
<feature type="transmembrane region" description="Helical" evidence="5">
    <location>
        <begin position="158"/>
        <end position="179"/>
    </location>
</feature>
<comment type="subcellular location">
    <subcellularLocation>
        <location evidence="1">Membrane</location>
        <topology evidence="1">Multi-pass membrane protein</topology>
    </subcellularLocation>
</comment>
<dbReference type="GO" id="GO:0008137">
    <property type="term" value="F:NADH dehydrogenase (ubiquinone) activity"/>
    <property type="evidence" value="ECO:0007669"/>
    <property type="project" value="InterPro"/>
</dbReference>
<feature type="transmembrane region" description="Helical" evidence="5">
    <location>
        <begin position="404"/>
        <end position="428"/>
    </location>
</feature>
<feature type="transmembrane region" description="Helical" evidence="5">
    <location>
        <begin position="205"/>
        <end position="228"/>
    </location>
</feature>